<evidence type="ECO:0000256" key="2">
    <source>
        <dbReference type="ARBA" id="ARBA00010742"/>
    </source>
</evidence>
<dbReference type="InterPro" id="IPR015168">
    <property type="entry name" value="SsuA/THI5"/>
</dbReference>
<dbReference type="SUPFAM" id="SSF53850">
    <property type="entry name" value="Periplasmic binding protein-like II"/>
    <property type="match status" value="1"/>
</dbReference>
<feature type="compositionally biased region" description="Basic and acidic residues" evidence="5">
    <location>
        <begin position="42"/>
        <end position="57"/>
    </location>
</feature>
<dbReference type="PANTHER" id="PTHR30024:SF47">
    <property type="entry name" value="TAURINE-BINDING PERIPLASMIC PROTEIN"/>
    <property type="match status" value="1"/>
</dbReference>
<keyword evidence="3" id="KW-0813">Transport</keyword>
<protein>
    <submittedName>
        <fullName evidence="7">Ethanolamine utilization protein EutG</fullName>
    </submittedName>
</protein>
<dbReference type="SMART" id="SM00062">
    <property type="entry name" value="PBPb"/>
    <property type="match status" value="1"/>
</dbReference>
<dbReference type="EMBL" id="BRLB01000022">
    <property type="protein sequence ID" value="GKX31884.1"/>
    <property type="molecule type" value="Genomic_DNA"/>
</dbReference>
<organism evidence="7 8">
    <name type="scientific">Vallitalea longa</name>
    <dbReference type="NCBI Taxonomy" id="2936439"/>
    <lineage>
        <taxon>Bacteria</taxon>
        <taxon>Bacillati</taxon>
        <taxon>Bacillota</taxon>
        <taxon>Clostridia</taxon>
        <taxon>Lachnospirales</taxon>
        <taxon>Vallitaleaceae</taxon>
        <taxon>Vallitalea</taxon>
    </lineage>
</organism>
<feature type="region of interest" description="Disordered" evidence="5">
    <location>
        <begin position="25"/>
        <end position="57"/>
    </location>
</feature>
<dbReference type="Proteomes" id="UP001144256">
    <property type="component" value="Unassembled WGS sequence"/>
</dbReference>
<dbReference type="AlphaFoldDB" id="A0A9W5YH81"/>
<evidence type="ECO:0000256" key="3">
    <source>
        <dbReference type="ARBA" id="ARBA00022448"/>
    </source>
</evidence>
<sequence length="364" mass="39852">MKKLLGVLLSIVLVMSLFVGCSGKKEETKSDSKSAVEITDNENVKDKGEDVTKDAEEKPEKLKKLKIAYHPNMGGATAIMTGIKTGVFEEQGLEIELKKFTSGPPEIAAMVSGDIDIGYIGMGAHFLAIEGQVDLIAIDALGNSDRLLTRKETGIESIEDLVGKKVAVPLGTSGETVFDLALKKAGVPREKVKVVNMDIAGAVSAYISGQVDAAAIWAPYTLKAVESLGEDEVVELAKNEDFMPDYVFPSSWIATPKYIEKNKDTVIKFVKGLYKAMDYRVDNVDEAIDWALEKVEDVEKDSAKVEANQMIMMTSSKISDAIESGDIIKWFEGLEKLFLKTGKIEEKVPVEEFVRTDIIEESLK</sequence>
<comment type="subcellular location">
    <subcellularLocation>
        <location evidence="1">Periplasm</location>
    </subcellularLocation>
</comment>
<dbReference type="PANTHER" id="PTHR30024">
    <property type="entry name" value="ALIPHATIC SULFONATES-BINDING PROTEIN-RELATED"/>
    <property type="match status" value="1"/>
</dbReference>
<dbReference type="GO" id="GO:0042597">
    <property type="term" value="C:periplasmic space"/>
    <property type="evidence" value="ECO:0007669"/>
    <property type="project" value="UniProtKB-SubCell"/>
</dbReference>
<dbReference type="PROSITE" id="PS51257">
    <property type="entry name" value="PROKAR_LIPOPROTEIN"/>
    <property type="match status" value="1"/>
</dbReference>
<dbReference type="Pfam" id="PF09084">
    <property type="entry name" value="NMT1"/>
    <property type="match status" value="1"/>
</dbReference>
<dbReference type="InterPro" id="IPR010067">
    <property type="entry name" value="ABC_SsuA_sub-bd"/>
</dbReference>
<evidence type="ECO:0000313" key="7">
    <source>
        <dbReference type="EMBL" id="GKX31884.1"/>
    </source>
</evidence>
<gene>
    <name evidence="7" type="ORF">SH1V18_43640</name>
</gene>
<dbReference type="RefSeq" id="WP_281819211.1">
    <property type="nucleotide sequence ID" value="NZ_BRLB01000022.1"/>
</dbReference>
<reference evidence="7" key="1">
    <citation type="submission" date="2022-06" db="EMBL/GenBank/DDBJ databases">
        <title>Vallitalea longa sp. nov., an anaerobic bacterium isolated from marine sediment.</title>
        <authorList>
            <person name="Hirano S."/>
            <person name="Terahara T."/>
            <person name="Mori K."/>
            <person name="Hamada M."/>
            <person name="Matsumoto R."/>
            <person name="Kobayashi T."/>
        </authorList>
    </citation>
    <scope>NUCLEOTIDE SEQUENCE</scope>
    <source>
        <strain evidence="7">SH18-1</strain>
    </source>
</reference>
<evidence type="ECO:0000256" key="5">
    <source>
        <dbReference type="SAM" id="MobiDB-lite"/>
    </source>
</evidence>
<dbReference type="GO" id="GO:0042626">
    <property type="term" value="F:ATPase-coupled transmembrane transporter activity"/>
    <property type="evidence" value="ECO:0007669"/>
    <property type="project" value="InterPro"/>
</dbReference>
<accession>A0A9W5YH81</accession>
<dbReference type="Gene3D" id="3.40.190.10">
    <property type="entry name" value="Periplasmic binding protein-like II"/>
    <property type="match status" value="2"/>
</dbReference>
<proteinExistence type="inferred from homology"/>
<dbReference type="GO" id="GO:0016020">
    <property type="term" value="C:membrane"/>
    <property type="evidence" value="ECO:0007669"/>
    <property type="project" value="InterPro"/>
</dbReference>
<evidence type="ECO:0000259" key="6">
    <source>
        <dbReference type="SMART" id="SM00062"/>
    </source>
</evidence>
<keyword evidence="4" id="KW-0732">Signal</keyword>
<evidence type="ECO:0000313" key="8">
    <source>
        <dbReference type="Proteomes" id="UP001144256"/>
    </source>
</evidence>
<comment type="caution">
    <text evidence="7">The sequence shown here is derived from an EMBL/GenBank/DDBJ whole genome shotgun (WGS) entry which is preliminary data.</text>
</comment>
<evidence type="ECO:0000256" key="1">
    <source>
        <dbReference type="ARBA" id="ARBA00004418"/>
    </source>
</evidence>
<name>A0A9W5YH81_9FIRM</name>
<dbReference type="NCBIfam" id="TIGR01728">
    <property type="entry name" value="SsuA_fam"/>
    <property type="match status" value="1"/>
</dbReference>
<keyword evidence="8" id="KW-1185">Reference proteome</keyword>
<feature type="compositionally biased region" description="Basic and acidic residues" evidence="5">
    <location>
        <begin position="25"/>
        <end position="34"/>
    </location>
</feature>
<evidence type="ECO:0000256" key="4">
    <source>
        <dbReference type="ARBA" id="ARBA00022729"/>
    </source>
</evidence>
<feature type="domain" description="Solute-binding protein family 3/N-terminal" evidence="6">
    <location>
        <begin position="64"/>
        <end position="287"/>
    </location>
</feature>
<comment type="similarity">
    <text evidence="2">Belongs to the bacterial solute-binding protein SsuA/TauA family.</text>
</comment>
<dbReference type="InterPro" id="IPR001638">
    <property type="entry name" value="Solute-binding_3/MltF_N"/>
</dbReference>